<evidence type="ECO:0000313" key="2">
    <source>
        <dbReference type="EMBL" id="KAF8796639.1"/>
    </source>
</evidence>
<keyword evidence="3" id="KW-1185">Reference proteome</keyword>
<keyword evidence="1" id="KW-1133">Transmembrane helix</keyword>
<keyword evidence="1" id="KW-0812">Transmembrane</keyword>
<feature type="transmembrane region" description="Helical" evidence="1">
    <location>
        <begin position="20"/>
        <end position="43"/>
    </location>
</feature>
<protein>
    <submittedName>
        <fullName evidence="2">Uncharacterized protein</fullName>
    </submittedName>
</protein>
<dbReference type="AlphaFoldDB" id="A0A8T0G449"/>
<reference evidence="2" key="1">
    <citation type="journal article" date="2020" name="bioRxiv">
        <title>Chromosome-level reference genome of the European wasp spider Argiope bruennichi: a resource for studies on range expansion and evolutionary adaptation.</title>
        <authorList>
            <person name="Sheffer M.M."/>
            <person name="Hoppe A."/>
            <person name="Krehenwinkel H."/>
            <person name="Uhl G."/>
            <person name="Kuss A.W."/>
            <person name="Jensen L."/>
            <person name="Jensen C."/>
            <person name="Gillespie R.G."/>
            <person name="Hoff K.J."/>
            <person name="Prost S."/>
        </authorList>
    </citation>
    <scope>NUCLEOTIDE SEQUENCE</scope>
</reference>
<organism evidence="2 3">
    <name type="scientific">Argiope bruennichi</name>
    <name type="common">Wasp spider</name>
    <name type="synonym">Aranea bruennichi</name>
    <dbReference type="NCBI Taxonomy" id="94029"/>
    <lineage>
        <taxon>Eukaryota</taxon>
        <taxon>Metazoa</taxon>
        <taxon>Ecdysozoa</taxon>
        <taxon>Arthropoda</taxon>
        <taxon>Chelicerata</taxon>
        <taxon>Arachnida</taxon>
        <taxon>Araneae</taxon>
        <taxon>Araneomorphae</taxon>
        <taxon>Entelegynae</taxon>
        <taxon>Araneoidea</taxon>
        <taxon>Araneidae</taxon>
        <taxon>Argiope</taxon>
    </lineage>
</organism>
<comment type="caution">
    <text evidence="2">The sequence shown here is derived from an EMBL/GenBank/DDBJ whole genome shotgun (WGS) entry which is preliminary data.</text>
</comment>
<reference evidence="2" key="2">
    <citation type="submission" date="2020-06" db="EMBL/GenBank/DDBJ databases">
        <authorList>
            <person name="Sheffer M."/>
        </authorList>
    </citation>
    <scope>NUCLEOTIDE SEQUENCE</scope>
</reference>
<dbReference type="EMBL" id="JABXBU010000001">
    <property type="protein sequence ID" value="KAF8796639.1"/>
    <property type="molecule type" value="Genomic_DNA"/>
</dbReference>
<evidence type="ECO:0000313" key="3">
    <source>
        <dbReference type="Proteomes" id="UP000807504"/>
    </source>
</evidence>
<dbReference type="Proteomes" id="UP000807504">
    <property type="component" value="Unassembled WGS sequence"/>
</dbReference>
<feature type="transmembrane region" description="Helical" evidence="1">
    <location>
        <begin position="218"/>
        <end position="238"/>
    </location>
</feature>
<evidence type="ECO:0000256" key="1">
    <source>
        <dbReference type="SAM" id="Phobius"/>
    </source>
</evidence>
<accession>A0A8T0G449</accession>
<gene>
    <name evidence="2" type="ORF">HNY73_000990</name>
</gene>
<proteinExistence type="predicted"/>
<sequence length="254" mass="27979">MPPFRLFWPPRSTAFLLLSLPFPFVPAPSLFPLLPLFLSFASLPAPQRLVSLPPFPPSPTFPARFSAPLPSTSFNLSPLIPALPPLSSPFSPFFPRKPFGPPFRTYGGAFTLTVCPTGAPSSPSLGGLSPPSPSSPPDLPGFLASFTTSPFGVLGPTFSFPQLFFALQPIRPTPVLPFPFRPLTLSRLPCRFFFVPPLLRRDLWPSCRLFRDCLRGNIYCFVLVRIISAGTGTAFHILSFPRLTLFPRLEPHFL</sequence>
<keyword evidence="1" id="KW-0472">Membrane</keyword>
<name>A0A8T0G449_ARGBR</name>